<reference evidence="5" key="1">
    <citation type="journal article" date="2018" name="Front. Microbiol.">
        <title>Genome-Based Analysis Reveals the Taxonomy and Diversity of the Family Idiomarinaceae.</title>
        <authorList>
            <person name="Liu Y."/>
            <person name="Lai Q."/>
            <person name="Shao Z."/>
        </authorList>
    </citation>
    <scope>NUCLEOTIDE SEQUENCE [LARGE SCALE GENOMIC DNA]</scope>
    <source>
        <strain evidence="5">PO-M2</strain>
    </source>
</reference>
<dbReference type="Pfam" id="PF01168">
    <property type="entry name" value="Ala_racemase_N"/>
    <property type="match status" value="1"/>
</dbReference>
<organism evidence="4 5">
    <name type="scientific">Pseudidiomarina homiensis</name>
    <dbReference type="NCBI Taxonomy" id="364198"/>
    <lineage>
        <taxon>Bacteria</taxon>
        <taxon>Pseudomonadati</taxon>
        <taxon>Pseudomonadota</taxon>
        <taxon>Gammaproteobacteria</taxon>
        <taxon>Alteromonadales</taxon>
        <taxon>Idiomarinaceae</taxon>
        <taxon>Pseudidiomarina</taxon>
    </lineage>
</organism>
<dbReference type="Proteomes" id="UP000287649">
    <property type="component" value="Unassembled WGS sequence"/>
</dbReference>
<dbReference type="SMART" id="SM01119">
    <property type="entry name" value="D-ser_dehydrat"/>
    <property type="match status" value="1"/>
</dbReference>
<dbReference type="InterPro" id="IPR026956">
    <property type="entry name" value="D-ser_dehydrat-like_dom"/>
</dbReference>
<evidence type="ECO:0000313" key="4">
    <source>
        <dbReference type="EMBL" id="RUO53704.1"/>
    </source>
</evidence>
<accession>A0A432XYJ8</accession>
<dbReference type="InterPro" id="IPR042208">
    <property type="entry name" value="D-ser_dehydrat-like_sf"/>
</dbReference>
<evidence type="ECO:0000313" key="5">
    <source>
        <dbReference type="Proteomes" id="UP000287649"/>
    </source>
</evidence>
<keyword evidence="5" id="KW-1185">Reference proteome</keyword>
<dbReference type="InterPro" id="IPR051466">
    <property type="entry name" value="D-amino_acid_metab_enzyme"/>
</dbReference>
<dbReference type="EMBL" id="PIPX01000002">
    <property type="protein sequence ID" value="RUO53704.1"/>
    <property type="molecule type" value="Genomic_DNA"/>
</dbReference>
<dbReference type="GO" id="GO:0036088">
    <property type="term" value="P:D-serine catabolic process"/>
    <property type="evidence" value="ECO:0007669"/>
    <property type="project" value="TreeGrafter"/>
</dbReference>
<gene>
    <name evidence="4" type="ORF">CWI70_10140</name>
</gene>
<dbReference type="Gene3D" id="3.20.20.10">
    <property type="entry name" value="Alanine racemase"/>
    <property type="match status" value="1"/>
</dbReference>
<evidence type="ECO:0000256" key="2">
    <source>
        <dbReference type="ARBA" id="ARBA00023239"/>
    </source>
</evidence>
<comment type="caution">
    <text evidence="4">The sequence shown here is derived from an EMBL/GenBank/DDBJ whole genome shotgun (WGS) entry which is preliminary data.</text>
</comment>
<name>A0A432XYJ8_9GAMM</name>
<dbReference type="AlphaFoldDB" id="A0A432XYJ8"/>
<dbReference type="Pfam" id="PF14031">
    <property type="entry name" value="D-ser_dehydrat"/>
    <property type="match status" value="1"/>
</dbReference>
<feature type="domain" description="D-serine dehydratase-like" evidence="3">
    <location>
        <begin position="258"/>
        <end position="365"/>
    </location>
</feature>
<dbReference type="GO" id="GO:0008721">
    <property type="term" value="F:D-serine ammonia-lyase activity"/>
    <property type="evidence" value="ECO:0007669"/>
    <property type="project" value="TreeGrafter"/>
</dbReference>
<evidence type="ECO:0000259" key="3">
    <source>
        <dbReference type="SMART" id="SM01119"/>
    </source>
</evidence>
<dbReference type="PANTHER" id="PTHR28004:SF2">
    <property type="entry name" value="D-SERINE DEHYDRATASE"/>
    <property type="match status" value="1"/>
</dbReference>
<evidence type="ECO:0000256" key="1">
    <source>
        <dbReference type="ARBA" id="ARBA00005323"/>
    </source>
</evidence>
<comment type="similarity">
    <text evidence="1">Belongs to the DSD1 family.</text>
</comment>
<dbReference type="SUPFAM" id="SSF51419">
    <property type="entry name" value="PLP-binding barrel"/>
    <property type="match status" value="1"/>
</dbReference>
<dbReference type="InterPro" id="IPR029066">
    <property type="entry name" value="PLP-binding_barrel"/>
</dbReference>
<dbReference type="OrthoDB" id="9772497at2"/>
<dbReference type="Gene3D" id="2.40.37.20">
    <property type="entry name" value="D-serine dehydratase-like domain"/>
    <property type="match status" value="1"/>
</dbReference>
<protein>
    <submittedName>
        <fullName evidence="4">Alanine racemase</fullName>
    </submittedName>
</protein>
<keyword evidence="2" id="KW-0456">Lyase</keyword>
<dbReference type="PANTHER" id="PTHR28004">
    <property type="entry name" value="ZGC:162816-RELATED"/>
    <property type="match status" value="1"/>
</dbReference>
<proteinExistence type="inferred from homology"/>
<dbReference type="InterPro" id="IPR001608">
    <property type="entry name" value="Ala_racemase_N"/>
</dbReference>
<sequence>MVLAMINLADLTTPYLLLDTAKMTRNIDRLQAHMDKLGVTLRPHVKTAKSIDVVRRLFTNGVGPITVSTLKEAEYFAEHGFTDITYAVGISPDKLPRVLELLRSGVTVRVLLDSMAQAQAVVSYAQKAGVTIPALLEIDCDGERAGLTKNDPKIVEIAQLLHENNQFSGILMHAGGSYHCPDKAAKEAAAEHERATAVAVRDTLQKADIDCATVSVGSTPTAHFAKNLSGVTEVRAGVYVFQDLVMAGLHVCALSDIAISVVATVIGDRPDKGWIMTDAGWMALSRDRGTAQQELDQGYGVVCAMDGTPYQDLIVSSTSQEHGIVAVRKGSKAKLPPLEVGDQVRILPNHACATASQFEGYVVPDNNELVFWPRINYW</sequence>